<evidence type="ECO:0000259" key="7">
    <source>
        <dbReference type="PROSITE" id="PS50089"/>
    </source>
</evidence>
<dbReference type="GO" id="GO:0008270">
    <property type="term" value="F:zinc ion binding"/>
    <property type="evidence" value="ECO:0007669"/>
    <property type="project" value="UniProtKB-KW"/>
</dbReference>
<gene>
    <name evidence="9" type="ORF">HAND00432_LOCUS672</name>
    <name evidence="8" type="ORF">HAND1043_LOCUS7204</name>
</gene>
<keyword evidence="3" id="KW-0862">Zinc</keyword>
<dbReference type="InterPro" id="IPR011011">
    <property type="entry name" value="Znf_FYVE_PHD"/>
</dbReference>
<dbReference type="SUPFAM" id="SSF57903">
    <property type="entry name" value="FYVE/PHD zinc finger"/>
    <property type="match status" value="1"/>
</dbReference>
<feature type="domain" description="PHD-type" evidence="6">
    <location>
        <begin position="282"/>
        <end position="338"/>
    </location>
</feature>
<organism evidence="9">
    <name type="scientific">Hemiselmis andersenii</name>
    <name type="common">Cryptophyte alga</name>
    <dbReference type="NCBI Taxonomy" id="464988"/>
    <lineage>
        <taxon>Eukaryota</taxon>
        <taxon>Cryptophyceae</taxon>
        <taxon>Cryptomonadales</taxon>
        <taxon>Hemiselmidaceae</taxon>
        <taxon>Hemiselmis</taxon>
    </lineage>
</organism>
<reference evidence="9" key="1">
    <citation type="submission" date="2021-01" db="EMBL/GenBank/DDBJ databases">
        <authorList>
            <person name="Corre E."/>
            <person name="Pelletier E."/>
            <person name="Niang G."/>
            <person name="Scheremetjew M."/>
            <person name="Finn R."/>
            <person name="Kale V."/>
            <person name="Holt S."/>
            <person name="Cochrane G."/>
            <person name="Meng A."/>
            <person name="Brown T."/>
            <person name="Cohen L."/>
        </authorList>
    </citation>
    <scope>NUCLEOTIDE SEQUENCE</scope>
    <source>
        <strain evidence="8">CCMP441</strain>
        <strain evidence="9">CCMP644</strain>
    </source>
</reference>
<dbReference type="EMBL" id="HBFX01001179">
    <property type="protein sequence ID" value="CAD8946155.1"/>
    <property type="molecule type" value="Transcribed_RNA"/>
</dbReference>
<evidence type="ECO:0008006" key="10">
    <source>
        <dbReference type="Google" id="ProtNLM"/>
    </source>
</evidence>
<dbReference type="InterPro" id="IPR001841">
    <property type="entry name" value="Znf_RING"/>
</dbReference>
<dbReference type="EMBL" id="HBFK01012016">
    <property type="protein sequence ID" value="CAD8740712.1"/>
    <property type="molecule type" value="Transcribed_RNA"/>
</dbReference>
<accession>A0A6T8J947</accession>
<evidence type="ECO:0000256" key="5">
    <source>
        <dbReference type="SAM" id="MobiDB-lite"/>
    </source>
</evidence>
<keyword evidence="1" id="KW-0479">Metal-binding</keyword>
<protein>
    <recommendedName>
        <fullName evidence="10">RING-type domain-containing protein</fullName>
    </recommendedName>
</protein>
<keyword evidence="2 4" id="KW-0863">Zinc-finger</keyword>
<dbReference type="InterPro" id="IPR019787">
    <property type="entry name" value="Znf_PHD-finger"/>
</dbReference>
<name>A0A6T8J947_HEMAN</name>
<feature type="region of interest" description="Disordered" evidence="5">
    <location>
        <begin position="152"/>
        <end position="276"/>
    </location>
</feature>
<dbReference type="PROSITE" id="PS50016">
    <property type="entry name" value="ZF_PHD_2"/>
    <property type="match status" value="1"/>
</dbReference>
<dbReference type="PROSITE" id="PS50089">
    <property type="entry name" value="ZF_RING_2"/>
    <property type="match status" value="1"/>
</dbReference>
<proteinExistence type="predicted"/>
<evidence type="ECO:0000256" key="2">
    <source>
        <dbReference type="ARBA" id="ARBA00022771"/>
    </source>
</evidence>
<evidence type="ECO:0000259" key="6">
    <source>
        <dbReference type="PROSITE" id="PS50016"/>
    </source>
</evidence>
<evidence type="ECO:0000313" key="9">
    <source>
        <dbReference type="EMBL" id="CAD8946155.1"/>
    </source>
</evidence>
<evidence type="ECO:0000256" key="4">
    <source>
        <dbReference type="PROSITE-ProRule" id="PRU00175"/>
    </source>
</evidence>
<feature type="compositionally biased region" description="Basic and acidic residues" evidence="5">
    <location>
        <begin position="107"/>
        <end position="116"/>
    </location>
</feature>
<feature type="region of interest" description="Disordered" evidence="5">
    <location>
        <begin position="107"/>
        <end position="133"/>
    </location>
</feature>
<evidence type="ECO:0000313" key="8">
    <source>
        <dbReference type="EMBL" id="CAD8740712.1"/>
    </source>
</evidence>
<feature type="domain" description="RING-type" evidence="7">
    <location>
        <begin position="285"/>
        <end position="336"/>
    </location>
</feature>
<dbReference type="InterPro" id="IPR013083">
    <property type="entry name" value="Znf_RING/FYVE/PHD"/>
</dbReference>
<sequence length="400" mass="42633">MGLPAASAMSIDVLLSAEPPSLSISRLPQSQPPAEQSLPAPLNEKILAEASAQLAPGGRATLEGCLMAYKIHKISPTDLLAFCRSIETYSPALKSVFNPRIEREAPITADGHDISAKRKPLPDNPAESPSKRHCNLSDNMAAQALMSLMQSTERTCTPPPPVALQSPSDNVTLPPIQSIMPGGQEPSAPAPVKKEPSVRVSASTSVSAGSFASAKQCKTRKAAPSRVAIPASSGAKTKKQDKESSSEDDAAQSSRSTASPVSVSGRAGTPPSPAEESGAAHNKYCHFCQHVKVKRASSMISCDNRGCNRRFCDYCLNTHVQDPARADGNWNCPICRKTCCCTMRECTKNHRHCKAYRYRRKRAAQTDPDVPSVSAFPAVGGAGMYMMLGGVPGHGVMRRR</sequence>
<evidence type="ECO:0000256" key="1">
    <source>
        <dbReference type="ARBA" id="ARBA00022723"/>
    </source>
</evidence>
<feature type="compositionally biased region" description="Low complexity" evidence="5">
    <location>
        <begin position="251"/>
        <end position="264"/>
    </location>
</feature>
<dbReference type="Gene3D" id="3.30.40.10">
    <property type="entry name" value="Zinc/RING finger domain, C3HC4 (zinc finger)"/>
    <property type="match status" value="1"/>
</dbReference>
<evidence type="ECO:0000256" key="3">
    <source>
        <dbReference type="ARBA" id="ARBA00022833"/>
    </source>
</evidence>
<feature type="compositionally biased region" description="Low complexity" evidence="5">
    <location>
        <begin position="198"/>
        <end position="214"/>
    </location>
</feature>
<dbReference type="AlphaFoldDB" id="A0A6T8J947"/>